<dbReference type="Gene3D" id="1.10.10.10">
    <property type="entry name" value="Winged helix-like DNA-binding domain superfamily/Winged helix DNA-binding domain"/>
    <property type="match status" value="1"/>
</dbReference>
<dbReference type="InterPro" id="IPR000944">
    <property type="entry name" value="Tscrpt_reg_Rrf2"/>
</dbReference>
<evidence type="ECO:0000313" key="1">
    <source>
        <dbReference type="EMBL" id="SAL82471.1"/>
    </source>
</evidence>
<protein>
    <submittedName>
        <fullName evidence="1">Rrf2 family protein</fullName>
    </submittedName>
</protein>
<dbReference type="InterPro" id="IPR036388">
    <property type="entry name" value="WH-like_DNA-bd_sf"/>
</dbReference>
<comment type="caution">
    <text evidence="1">The sequence shown here is derived from an EMBL/GenBank/DDBJ whole genome shotgun (WGS) entry which is preliminary data.</text>
</comment>
<accession>A0A158KPW8</accession>
<reference evidence="1" key="1">
    <citation type="submission" date="2016-01" db="EMBL/GenBank/DDBJ databases">
        <authorList>
            <person name="Peeters C."/>
        </authorList>
    </citation>
    <scope>NUCLEOTIDE SEQUENCE [LARGE SCALE GENOMIC DNA]</scope>
    <source>
        <strain evidence="1">LMG 22937</strain>
    </source>
</reference>
<dbReference type="NCBIfam" id="TIGR02944">
    <property type="entry name" value="suf_reg_Xantho"/>
    <property type="match status" value="1"/>
</dbReference>
<organism evidence="1 2">
    <name type="scientific">Caballeronia terrestris</name>
    <dbReference type="NCBI Taxonomy" id="1226301"/>
    <lineage>
        <taxon>Bacteria</taxon>
        <taxon>Pseudomonadati</taxon>
        <taxon>Pseudomonadota</taxon>
        <taxon>Betaproteobacteria</taxon>
        <taxon>Burkholderiales</taxon>
        <taxon>Burkholderiaceae</taxon>
        <taxon>Caballeronia</taxon>
    </lineage>
</organism>
<gene>
    <name evidence="1" type="ORF">AWB67_06134</name>
</gene>
<dbReference type="SUPFAM" id="SSF46785">
    <property type="entry name" value="Winged helix' DNA-binding domain"/>
    <property type="match status" value="1"/>
</dbReference>
<proteinExistence type="predicted"/>
<dbReference type="PROSITE" id="PS51197">
    <property type="entry name" value="HTH_RRF2_2"/>
    <property type="match status" value="1"/>
</dbReference>
<dbReference type="GO" id="GO:0005829">
    <property type="term" value="C:cytosol"/>
    <property type="evidence" value="ECO:0007669"/>
    <property type="project" value="TreeGrafter"/>
</dbReference>
<evidence type="ECO:0000313" key="2">
    <source>
        <dbReference type="Proteomes" id="UP000054925"/>
    </source>
</evidence>
<dbReference type="PANTHER" id="PTHR33221:SF2">
    <property type="entry name" value="TRANSCRIPTIONAL REGULATOR"/>
    <property type="match status" value="1"/>
</dbReference>
<sequence>MLRLSKLTDYGTVIMTHMAREPDRICSATEVAVAIGVPVPTASKILKMLARQNLLQSLRGAKGGYVLARPPGEISIAQVINAMEGPAGMTECSITAGLCVQEGWCSIRANWQRINQVIFHALNDVTLTDMMQPTFHPVNIGALRTWKPHAPK</sequence>
<dbReference type="Pfam" id="PF02082">
    <property type="entry name" value="Rrf2"/>
    <property type="match status" value="1"/>
</dbReference>
<name>A0A158KPW8_9BURK</name>
<dbReference type="RefSeq" id="WP_087659853.1">
    <property type="nucleotide sequence ID" value="NZ_FCOL02000077.1"/>
</dbReference>
<dbReference type="PANTHER" id="PTHR33221">
    <property type="entry name" value="WINGED HELIX-TURN-HELIX TRANSCRIPTIONAL REGULATOR, RRF2 FAMILY"/>
    <property type="match status" value="1"/>
</dbReference>
<dbReference type="EMBL" id="FCOL02000077">
    <property type="protein sequence ID" value="SAL82471.1"/>
    <property type="molecule type" value="Genomic_DNA"/>
</dbReference>
<dbReference type="Proteomes" id="UP000054925">
    <property type="component" value="Unassembled WGS sequence"/>
</dbReference>
<dbReference type="AlphaFoldDB" id="A0A158KPW8"/>
<dbReference type="OrthoDB" id="9808360at2"/>
<dbReference type="NCBIfam" id="TIGR00738">
    <property type="entry name" value="rrf2_super"/>
    <property type="match status" value="1"/>
</dbReference>
<dbReference type="InterPro" id="IPR014290">
    <property type="entry name" value="SUF_FeS_clus_asmbl_reg"/>
</dbReference>
<keyword evidence="2" id="KW-1185">Reference proteome</keyword>
<dbReference type="InterPro" id="IPR036390">
    <property type="entry name" value="WH_DNA-bd_sf"/>
</dbReference>
<dbReference type="GO" id="GO:0003700">
    <property type="term" value="F:DNA-binding transcription factor activity"/>
    <property type="evidence" value="ECO:0007669"/>
    <property type="project" value="TreeGrafter"/>
</dbReference>